<evidence type="ECO:0008006" key="3">
    <source>
        <dbReference type="Google" id="ProtNLM"/>
    </source>
</evidence>
<dbReference type="AlphaFoldDB" id="A0A1N7HEL8"/>
<accession>A0A1N7HEL8</accession>
<dbReference type="Proteomes" id="UP000186218">
    <property type="component" value="Unassembled WGS sequence"/>
</dbReference>
<name>A0A1N7HEL8_9NOCA</name>
<organism evidence="1 2">
    <name type="scientific">Williamsia sterculiae</name>
    <dbReference type="NCBI Taxonomy" id="1344003"/>
    <lineage>
        <taxon>Bacteria</taxon>
        <taxon>Bacillati</taxon>
        <taxon>Actinomycetota</taxon>
        <taxon>Actinomycetes</taxon>
        <taxon>Mycobacteriales</taxon>
        <taxon>Nocardiaceae</taxon>
        <taxon>Williamsia</taxon>
    </lineage>
</organism>
<keyword evidence="2" id="KW-1185">Reference proteome</keyword>
<sequence>MSSPETHKPIPGHVALLSDAYGVPLAAMAQITGVAEDRLQSGQLDSHDLSRVAAAYDLPATFFETETGSEIDQLRLLATLRATPAAALRLRGKPGR</sequence>
<reference evidence="1 2" key="1">
    <citation type="submission" date="2017-01" db="EMBL/GenBank/DDBJ databases">
        <authorList>
            <person name="Mah S.A."/>
            <person name="Swanson W.J."/>
            <person name="Moy G.W."/>
            <person name="Vacquier V.D."/>
        </authorList>
    </citation>
    <scope>NUCLEOTIDE SEQUENCE [LARGE SCALE GENOMIC DNA]</scope>
    <source>
        <strain evidence="1 2">CPCC 203464</strain>
    </source>
</reference>
<gene>
    <name evidence="1" type="ORF">SAMN05445060_4096</name>
</gene>
<evidence type="ECO:0000313" key="1">
    <source>
        <dbReference type="EMBL" id="SIS23317.1"/>
    </source>
</evidence>
<dbReference type="EMBL" id="FTNT01000016">
    <property type="protein sequence ID" value="SIS23317.1"/>
    <property type="molecule type" value="Genomic_DNA"/>
</dbReference>
<protein>
    <recommendedName>
        <fullName evidence="3">HTH cro/C1-type domain-containing protein</fullName>
    </recommendedName>
</protein>
<evidence type="ECO:0000313" key="2">
    <source>
        <dbReference type="Proteomes" id="UP000186218"/>
    </source>
</evidence>
<proteinExistence type="predicted"/>